<dbReference type="EMBL" id="HG792015">
    <property type="protein sequence ID" value="CDM29509.1"/>
    <property type="molecule type" value="Genomic_DNA"/>
</dbReference>
<dbReference type="PANTHER" id="PTHR37844:SF2">
    <property type="entry name" value="SER_THR PROTEIN PHOSPHATASE SUPERFAMILY (AFU_ORTHOLOGUE AFUA_1G14840)"/>
    <property type="match status" value="1"/>
</dbReference>
<keyword evidence="2" id="KW-1185">Reference proteome</keyword>
<evidence type="ECO:0000313" key="2">
    <source>
        <dbReference type="Proteomes" id="UP000030686"/>
    </source>
</evidence>
<dbReference type="AlphaFoldDB" id="W6Q5K8"/>
<protein>
    <submittedName>
        <fullName evidence="1">Genomic scaffold, ProqFM164S01</fullName>
    </submittedName>
</protein>
<gene>
    <name evidence="1" type="ORF">PROQFM164_S01g003321</name>
</gene>
<evidence type="ECO:0000313" key="1">
    <source>
        <dbReference type="EMBL" id="CDM29509.1"/>
    </source>
</evidence>
<dbReference type="PANTHER" id="PTHR37844">
    <property type="entry name" value="SER/THR PROTEIN PHOSPHATASE SUPERFAMILY (AFU_ORTHOLOGUE AFUA_1G14840)"/>
    <property type="match status" value="1"/>
</dbReference>
<reference evidence="1" key="1">
    <citation type="journal article" date="2014" name="Nat. Commun.">
        <title>Multiple recent horizontal transfers of a large genomic region in cheese making fungi.</title>
        <authorList>
            <person name="Cheeseman K."/>
            <person name="Ropars J."/>
            <person name="Renault P."/>
            <person name="Dupont J."/>
            <person name="Gouzy J."/>
            <person name="Branca A."/>
            <person name="Abraham A.L."/>
            <person name="Ceppi M."/>
            <person name="Conseiller E."/>
            <person name="Debuchy R."/>
            <person name="Malagnac F."/>
            <person name="Goarin A."/>
            <person name="Silar P."/>
            <person name="Lacoste S."/>
            <person name="Sallet E."/>
            <person name="Bensimon A."/>
            <person name="Giraud T."/>
            <person name="Brygoo Y."/>
        </authorList>
    </citation>
    <scope>NUCLEOTIDE SEQUENCE [LARGE SCALE GENOMIC DNA]</scope>
    <source>
        <strain evidence="1">FM164</strain>
    </source>
</reference>
<proteinExistence type="predicted"/>
<dbReference type="OrthoDB" id="550558at2759"/>
<dbReference type="Proteomes" id="UP000030686">
    <property type="component" value="Unassembled WGS sequence"/>
</dbReference>
<accession>W6Q5K8</accession>
<name>W6Q5K8_PENRF</name>
<sequence>MAALYYSTNVATHPGLRRDNPRLTLWSHISQESNELVNYRISDFQKIKYWSVKQHNEAHYSDLSWLRGEIRALRESTQEKRSVLVATHHAPSLQRTSSPQHAEIRGIVLLERICWSCLGMELRFGCLGIPIIRLSLGRGGLGL</sequence>
<organism evidence="1 2">
    <name type="scientific">Penicillium roqueforti (strain FM164)</name>
    <dbReference type="NCBI Taxonomy" id="1365484"/>
    <lineage>
        <taxon>Eukaryota</taxon>
        <taxon>Fungi</taxon>
        <taxon>Dikarya</taxon>
        <taxon>Ascomycota</taxon>
        <taxon>Pezizomycotina</taxon>
        <taxon>Eurotiomycetes</taxon>
        <taxon>Eurotiomycetidae</taxon>
        <taxon>Eurotiales</taxon>
        <taxon>Aspergillaceae</taxon>
        <taxon>Penicillium</taxon>
    </lineage>
</organism>